<dbReference type="PANTHER" id="PTHR35008:SF8">
    <property type="entry name" value="ALCOHOL DEHYDROGENASE CYTOCHROME C SUBUNIT"/>
    <property type="match status" value="1"/>
</dbReference>
<name>A0A4U1CRQ1_9SPHI</name>
<keyword evidence="3 4" id="KW-0408">Iron</keyword>
<dbReference type="AlphaFoldDB" id="A0A4U1CRQ1"/>
<evidence type="ECO:0000313" key="7">
    <source>
        <dbReference type="Proteomes" id="UP000309488"/>
    </source>
</evidence>
<dbReference type="EMBL" id="SWBR01000002">
    <property type="protein sequence ID" value="TKC10384.1"/>
    <property type="molecule type" value="Genomic_DNA"/>
</dbReference>
<dbReference type="GO" id="GO:0009055">
    <property type="term" value="F:electron transfer activity"/>
    <property type="evidence" value="ECO:0007669"/>
    <property type="project" value="InterPro"/>
</dbReference>
<dbReference type="InterPro" id="IPR051459">
    <property type="entry name" value="Cytochrome_c-type_DH"/>
</dbReference>
<dbReference type="PROSITE" id="PS51007">
    <property type="entry name" value="CYTC"/>
    <property type="match status" value="1"/>
</dbReference>
<feature type="domain" description="Cytochrome c" evidence="5">
    <location>
        <begin position="31"/>
        <end position="120"/>
    </location>
</feature>
<dbReference type="RefSeq" id="WP_136840172.1">
    <property type="nucleotide sequence ID" value="NZ_SWBR01000002.1"/>
</dbReference>
<dbReference type="GO" id="GO:0046872">
    <property type="term" value="F:metal ion binding"/>
    <property type="evidence" value="ECO:0007669"/>
    <property type="project" value="UniProtKB-KW"/>
</dbReference>
<dbReference type="Pfam" id="PF13442">
    <property type="entry name" value="Cytochrome_CBB3"/>
    <property type="match status" value="1"/>
</dbReference>
<dbReference type="SUPFAM" id="SSF46626">
    <property type="entry name" value="Cytochrome c"/>
    <property type="match status" value="1"/>
</dbReference>
<dbReference type="InterPro" id="IPR036909">
    <property type="entry name" value="Cyt_c-like_dom_sf"/>
</dbReference>
<sequence>MRKIILLAIFTITICTMIYSCQSESEIELASYVSNGKDIYIKYCQNCHGEKGEGLGQLAPPLTDSVFLKENKSQLACFIKNGVNKPMVINGKTYQEKMPSFPQLENIDIAQVIVYVTNSFGNKQGIYQHQLVESDLRNCK</sequence>
<dbReference type="Proteomes" id="UP000309488">
    <property type="component" value="Unassembled WGS sequence"/>
</dbReference>
<keyword evidence="2 4" id="KW-0479">Metal-binding</keyword>
<keyword evidence="7" id="KW-1185">Reference proteome</keyword>
<evidence type="ECO:0000256" key="1">
    <source>
        <dbReference type="ARBA" id="ARBA00022617"/>
    </source>
</evidence>
<organism evidence="6 7">
    <name type="scientific">Pedobacter polaris</name>
    <dbReference type="NCBI Taxonomy" id="2571273"/>
    <lineage>
        <taxon>Bacteria</taxon>
        <taxon>Pseudomonadati</taxon>
        <taxon>Bacteroidota</taxon>
        <taxon>Sphingobacteriia</taxon>
        <taxon>Sphingobacteriales</taxon>
        <taxon>Sphingobacteriaceae</taxon>
        <taxon>Pedobacter</taxon>
    </lineage>
</organism>
<comment type="caution">
    <text evidence="6">The sequence shown here is derived from an EMBL/GenBank/DDBJ whole genome shotgun (WGS) entry which is preliminary data.</text>
</comment>
<dbReference type="PANTHER" id="PTHR35008">
    <property type="entry name" value="BLL4482 PROTEIN-RELATED"/>
    <property type="match status" value="1"/>
</dbReference>
<reference evidence="6 7" key="1">
    <citation type="submission" date="2019-04" db="EMBL/GenBank/DDBJ databases">
        <title>Pedobacter sp. RP-3-22 sp. nov., isolated from Arctic soil.</title>
        <authorList>
            <person name="Dahal R.H."/>
            <person name="Kim D.-U."/>
        </authorList>
    </citation>
    <scope>NUCLEOTIDE SEQUENCE [LARGE SCALE GENOMIC DNA]</scope>
    <source>
        <strain evidence="6 7">RP-3-22</strain>
    </source>
</reference>
<dbReference type="Gene3D" id="1.10.760.10">
    <property type="entry name" value="Cytochrome c-like domain"/>
    <property type="match status" value="1"/>
</dbReference>
<evidence type="ECO:0000259" key="5">
    <source>
        <dbReference type="PROSITE" id="PS51007"/>
    </source>
</evidence>
<gene>
    <name evidence="6" type="ORF">FA048_09340</name>
</gene>
<evidence type="ECO:0000256" key="4">
    <source>
        <dbReference type="PROSITE-ProRule" id="PRU00433"/>
    </source>
</evidence>
<keyword evidence="1 4" id="KW-0349">Heme</keyword>
<evidence type="ECO:0000256" key="2">
    <source>
        <dbReference type="ARBA" id="ARBA00022723"/>
    </source>
</evidence>
<dbReference type="OrthoDB" id="9811395at2"/>
<dbReference type="PROSITE" id="PS51257">
    <property type="entry name" value="PROKAR_LIPOPROTEIN"/>
    <property type="match status" value="1"/>
</dbReference>
<protein>
    <submittedName>
        <fullName evidence="6">C-type cytochrome</fullName>
    </submittedName>
</protein>
<evidence type="ECO:0000313" key="6">
    <source>
        <dbReference type="EMBL" id="TKC10384.1"/>
    </source>
</evidence>
<evidence type="ECO:0000256" key="3">
    <source>
        <dbReference type="ARBA" id="ARBA00023004"/>
    </source>
</evidence>
<accession>A0A4U1CRQ1</accession>
<dbReference type="InterPro" id="IPR009056">
    <property type="entry name" value="Cyt_c-like_dom"/>
</dbReference>
<dbReference type="GO" id="GO:0020037">
    <property type="term" value="F:heme binding"/>
    <property type="evidence" value="ECO:0007669"/>
    <property type="project" value="InterPro"/>
</dbReference>
<proteinExistence type="predicted"/>